<dbReference type="AlphaFoldDB" id="A0A9X9WTL5"/>
<dbReference type="GO" id="GO:0003677">
    <property type="term" value="F:DNA binding"/>
    <property type="evidence" value="ECO:0007669"/>
    <property type="project" value="UniProtKB-KW"/>
</dbReference>
<reference evidence="6" key="2">
    <citation type="journal article" date="2021" name="Syst. Appl. Microbiol.">
        <title>Roseomonas hellenica sp. nov., isolated from roots of wild-growing Alkanna tinctoria.</title>
        <authorList>
            <person name="Rat A."/>
            <person name="Naranjo H.D."/>
            <person name="Lebbe L."/>
            <person name="Cnockaert M."/>
            <person name="Krigas N."/>
            <person name="Grigoriadou K."/>
            <person name="Maloupa E."/>
            <person name="Willems A."/>
        </authorList>
    </citation>
    <scope>NUCLEOTIDE SEQUENCE</scope>
    <source>
        <strain evidence="6">LMG 31231</strain>
    </source>
</reference>
<feature type="domain" description="DNA methylase adenine-specific" evidence="5">
    <location>
        <begin position="333"/>
        <end position="645"/>
    </location>
</feature>
<evidence type="ECO:0000256" key="3">
    <source>
        <dbReference type="ARBA" id="ARBA00023125"/>
    </source>
</evidence>
<evidence type="ECO:0000313" key="6">
    <source>
        <dbReference type="EMBL" id="MBR0670494.1"/>
    </source>
</evidence>
<evidence type="ECO:0000256" key="1">
    <source>
        <dbReference type="ARBA" id="ARBA00006594"/>
    </source>
</evidence>
<comment type="caution">
    <text evidence="6">The sequence shown here is derived from an EMBL/GenBank/DDBJ whole genome shotgun (WGS) entry which is preliminary data.</text>
</comment>
<comment type="similarity">
    <text evidence="1">Belongs to the N(4)/N(6)-methyltransferase family.</text>
</comment>
<evidence type="ECO:0000256" key="2">
    <source>
        <dbReference type="ARBA" id="ARBA00022747"/>
    </source>
</evidence>
<dbReference type="Gene3D" id="3.40.50.150">
    <property type="entry name" value="Vaccinia Virus protein VP39"/>
    <property type="match status" value="1"/>
</dbReference>
<dbReference type="SUPFAM" id="SSF116734">
    <property type="entry name" value="DNA methylase specificity domain"/>
    <property type="match status" value="1"/>
</dbReference>
<keyword evidence="2" id="KW-0680">Restriction system</keyword>
<dbReference type="Gene3D" id="3.90.220.20">
    <property type="entry name" value="DNA methylase specificity domains"/>
    <property type="match status" value="1"/>
</dbReference>
<dbReference type="Proteomes" id="UP001138751">
    <property type="component" value="Unassembled WGS sequence"/>
</dbReference>
<keyword evidence="3" id="KW-0238">DNA-binding</keyword>
<proteinExistence type="inferred from homology"/>
<gene>
    <name evidence="6" type="ORF">GXW76_04865</name>
</gene>
<dbReference type="SUPFAM" id="SSF53335">
    <property type="entry name" value="S-adenosyl-L-methionine-dependent methyltransferases"/>
    <property type="match status" value="1"/>
</dbReference>
<dbReference type="PANTHER" id="PTHR42998">
    <property type="entry name" value="TYPE I RESTRICTION ENZYME HINDVIIP M PROTEIN-RELATED"/>
    <property type="match status" value="1"/>
</dbReference>
<dbReference type="GO" id="GO:0032259">
    <property type="term" value="P:methylation"/>
    <property type="evidence" value="ECO:0007669"/>
    <property type="project" value="UniProtKB-KW"/>
</dbReference>
<dbReference type="CDD" id="cd02440">
    <property type="entry name" value="AdoMet_MTases"/>
    <property type="match status" value="1"/>
</dbReference>
<evidence type="ECO:0000313" key="7">
    <source>
        <dbReference type="Proteomes" id="UP001138751"/>
    </source>
</evidence>
<feature type="region of interest" description="Disordered" evidence="4">
    <location>
        <begin position="1"/>
        <end position="20"/>
    </location>
</feature>
<keyword evidence="6" id="KW-0808">Transferase</keyword>
<dbReference type="PROSITE" id="PS00092">
    <property type="entry name" value="N6_MTASE"/>
    <property type="match status" value="1"/>
</dbReference>
<dbReference type="Pfam" id="PF02384">
    <property type="entry name" value="N6_Mtase"/>
    <property type="match status" value="1"/>
</dbReference>
<accession>A0A9X9WTL5</accession>
<dbReference type="PRINTS" id="PR00507">
    <property type="entry name" value="N12N6MTFRASE"/>
</dbReference>
<keyword evidence="6" id="KW-0489">Methyltransferase</keyword>
<protein>
    <submittedName>
        <fullName evidence="6">N-6 DNA methylase</fullName>
    </submittedName>
</protein>
<organism evidence="6 7">
    <name type="scientific">Neoroseomonas soli</name>
    <dbReference type="NCBI Taxonomy" id="1081025"/>
    <lineage>
        <taxon>Bacteria</taxon>
        <taxon>Pseudomonadati</taxon>
        <taxon>Pseudomonadota</taxon>
        <taxon>Alphaproteobacteria</taxon>
        <taxon>Acetobacterales</taxon>
        <taxon>Acetobacteraceae</taxon>
        <taxon>Neoroseomonas</taxon>
    </lineage>
</organism>
<dbReference type="GO" id="GO:0009307">
    <property type="term" value="P:DNA restriction-modification system"/>
    <property type="evidence" value="ECO:0007669"/>
    <property type="project" value="UniProtKB-KW"/>
</dbReference>
<evidence type="ECO:0000259" key="5">
    <source>
        <dbReference type="Pfam" id="PF02384"/>
    </source>
</evidence>
<sequence length="880" mass="99485">MSASANPRGRSRRKPTGQAARQPDLICNLRDLTNEASVEALFVNRLIFNRLGYADSDVQLKQSIDSREVRVGRKKVQYKPDYIVNTDGRPRWLVDAKAPDENLDDYVAQCASYSILVNGGFDEENPLQYFVLTNGALTRVYRWDNHSPILEMSINDFDPSSPRYADFAQLLSASAIKRQLNVARTKQRATLTMRNAPVEEIKDKFSWCHQYIYNKGNISQAAGFEEFVKVVFLKLLSDKRIRQLHPNLVTAERFDIPLEDIRFSRRWIDDRNDTVNPISSIQYKEFLTEFEVEIERRRKKRIFRSDDTIRLSPEIIYKVVETLERYYLLALDVDINGRLFETFLGATMRGKDLGQFFTPESVVKLGTALANFKVGRDHCDTVLDPCCGTGGFLITALADLWKKIDENRLLSAREKQDLRSIVANRHVVGIDIGRDPNMARIARMNMYLHGDGGSRIYEADALDKALVEDPADPVNLRTDLSELRTLLHEEQFDVILTNPPFAKTYDLHTDREAAILKEYAIAAFRPKRGQFRAKALSSSIMFLERYHDLLKPGGRVIAVIDDGVLGGDSDAPVREFIRSRFIVKAVVSLPGDAFQRSQARVKTSIIVLEKADICEPQGYLDRQGPVFMYACRYVGIDDPARKRTLPVDRLNRQRAREEIAECAHLFRLFEAGDPAVADHTVEPEKIADRMDVKSCSQRPAKLVPLWEANGLEVYPLSALLELVDPADEDIIDRDGDAEPVTYLRIRYDGFAERGDEIVSSDSKSPVLVRVHAGDVVISNINAIHGAVCVVPKECDGCVVTSEFTVCRAKESVDPKVLWLLLRSPEARADLLLLATGIGRTRVRWGNAADLRLPTPPDDLIAAARRSLNAADRFERMWSGP</sequence>
<dbReference type="RefSeq" id="WP_211860868.1">
    <property type="nucleotide sequence ID" value="NZ_JAAEDM010000008.1"/>
</dbReference>
<reference evidence="6" key="1">
    <citation type="submission" date="2020-01" db="EMBL/GenBank/DDBJ databases">
        <authorList>
            <person name="Rat A."/>
        </authorList>
    </citation>
    <scope>NUCLEOTIDE SEQUENCE</scope>
    <source>
        <strain evidence="6">LMG 31231</strain>
    </source>
</reference>
<dbReference type="InterPro" id="IPR003356">
    <property type="entry name" value="DNA_methylase_A-5"/>
</dbReference>
<evidence type="ECO:0000256" key="4">
    <source>
        <dbReference type="SAM" id="MobiDB-lite"/>
    </source>
</evidence>
<dbReference type="InterPro" id="IPR029063">
    <property type="entry name" value="SAM-dependent_MTases_sf"/>
</dbReference>
<keyword evidence="7" id="KW-1185">Reference proteome</keyword>
<dbReference type="EMBL" id="JAAEDM010000008">
    <property type="protein sequence ID" value="MBR0670494.1"/>
    <property type="molecule type" value="Genomic_DNA"/>
</dbReference>
<dbReference type="PANTHER" id="PTHR42998:SF1">
    <property type="entry name" value="TYPE I RESTRICTION ENZYME HINDI METHYLASE SUBUNIT"/>
    <property type="match status" value="1"/>
</dbReference>
<dbReference type="GO" id="GO:0008170">
    <property type="term" value="F:N-methyltransferase activity"/>
    <property type="evidence" value="ECO:0007669"/>
    <property type="project" value="InterPro"/>
</dbReference>
<dbReference type="InterPro" id="IPR044946">
    <property type="entry name" value="Restrct_endonuc_typeI_TRD_sf"/>
</dbReference>
<dbReference type="InterPro" id="IPR052916">
    <property type="entry name" value="Type-I_RE_MTase_Subunit"/>
</dbReference>
<dbReference type="InterPro" id="IPR002052">
    <property type="entry name" value="DNA_methylase_N6_adenine_CS"/>
</dbReference>
<name>A0A9X9WTL5_9PROT</name>